<comment type="subcellular location">
    <subcellularLocation>
        <location evidence="1">Cell membrane</location>
        <topology evidence="1">Multi-pass membrane protein</topology>
    </subcellularLocation>
</comment>
<keyword evidence="10" id="KW-1185">Reference proteome</keyword>
<keyword evidence="2" id="KW-1003">Cell membrane</keyword>
<evidence type="ECO:0000313" key="9">
    <source>
        <dbReference type="EMBL" id="QXT38169.1"/>
    </source>
</evidence>
<name>A0A8F6Y8R0_9RHOB</name>
<keyword evidence="6" id="KW-0175">Coiled coil</keyword>
<keyword evidence="5 7" id="KW-0472">Membrane</keyword>
<evidence type="ECO:0000256" key="1">
    <source>
        <dbReference type="ARBA" id="ARBA00004651"/>
    </source>
</evidence>
<reference evidence="9 10" key="1">
    <citation type="submission" date="2021-07" db="EMBL/GenBank/DDBJ databases">
        <title>A novel Jannaschia species isolated from marine dinoflagellate Ceratoperidinium margalefii.</title>
        <authorList>
            <person name="Jiang Y."/>
            <person name="Li Z."/>
        </authorList>
    </citation>
    <scope>NUCLEOTIDE SEQUENCE [LARGE SCALE GENOMIC DNA]</scope>
    <source>
        <strain evidence="9 10">J12C1-MA-4</strain>
    </source>
</reference>
<feature type="domain" description="Type II secretion system protein GspF" evidence="8">
    <location>
        <begin position="152"/>
        <end position="276"/>
    </location>
</feature>
<evidence type="ECO:0000256" key="4">
    <source>
        <dbReference type="ARBA" id="ARBA00022989"/>
    </source>
</evidence>
<dbReference type="Proteomes" id="UP000825009">
    <property type="component" value="Chromosome"/>
</dbReference>
<accession>A0A8F6Y8R0</accession>
<evidence type="ECO:0000256" key="5">
    <source>
        <dbReference type="ARBA" id="ARBA00023136"/>
    </source>
</evidence>
<evidence type="ECO:0000259" key="8">
    <source>
        <dbReference type="Pfam" id="PF00482"/>
    </source>
</evidence>
<dbReference type="InterPro" id="IPR018076">
    <property type="entry name" value="T2SS_GspF_dom"/>
</dbReference>
<feature type="transmembrane region" description="Helical" evidence="7">
    <location>
        <begin position="293"/>
        <end position="312"/>
    </location>
</feature>
<evidence type="ECO:0000256" key="2">
    <source>
        <dbReference type="ARBA" id="ARBA00022475"/>
    </source>
</evidence>
<dbReference type="PANTHER" id="PTHR35007:SF1">
    <property type="entry name" value="PILUS ASSEMBLY PROTEIN"/>
    <property type="match status" value="1"/>
</dbReference>
<sequence>MGLDILFLILGGVMLAAMVLGALIALDRRRRAHLERIERALPARQIAHTSAPSRRKSSASSAANATGVARLLGQLEAALRRAGLRLSVTECLAQVGIAVLILFAGLTLGLRQPPFLAALLAAIIPAIVLVLILRLSYARRIAAFTLLLPEALDVFARGLKAGRPVADSLAIVVENAPEPLRSEFAICHGQLTLGTGLADTFTDLAHRMPTPEANFFGVATSLQTETGGNLVDTIENLAQQLRDRRRLKQKARALSSEARASAVILASLPFGITGVIFVLNADYLSPLFFDPRGVKLLVAGLVGIIIGVLMMIRMGRLDV</sequence>
<dbReference type="EMBL" id="CP079194">
    <property type="protein sequence ID" value="QXT38169.1"/>
    <property type="molecule type" value="Genomic_DNA"/>
</dbReference>
<feature type="coiled-coil region" evidence="6">
    <location>
        <begin position="230"/>
        <end position="257"/>
    </location>
</feature>
<evidence type="ECO:0000256" key="3">
    <source>
        <dbReference type="ARBA" id="ARBA00022692"/>
    </source>
</evidence>
<feature type="transmembrane region" description="Helical" evidence="7">
    <location>
        <begin position="6"/>
        <end position="26"/>
    </location>
</feature>
<feature type="transmembrane region" description="Helical" evidence="7">
    <location>
        <begin position="116"/>
        <end position="137"/>
    </location>
</feature>
<evidence type="ECO:0000256" key="6">
    <source>
        <dbReference type="SAM" id="Coils"/>
    </source>
</evidence>
<protein>
    <submittedName>
        <fullName evidence="9">Type II secretion system F family protein</fullName>
    </submittedName>
</protein>
<evidence type="ECO:0000256" key="7">
    <source>
        <dbReference type="SAM" id="Phobius"/>
    </source>
</evidence>
<dbReference type="GO" id="GO:0005886">
    <property type="term" value="C:plasma membrane"/>
    <property type="evidence" value="ECO:0007669"/>
    <property type="project" value="UniProtKB-SubCell"/>
</dbReference>
<feature type="transmembrane region" description="Helical" evidence="7">
    <location>
        <begin position="260"/>
        <end position="281"/>
    </location>
</feature>
<dbReference type="AlphaFoldDB" id="A0A8F6Y8R0"/>
<keyword evidence="4 7" id="KW-1133">Transmembrane helix</keyword>
<proteinExistence type="predicted"/>
<dbReference type="Pfam" id="PF00482">
    <property type="entry name" value="T2SSF"/>
    <property type="match status" value="1"/>
</dbReference>
<keyword evidence="3 7" id="KW-0812">Transmembrane</keyword>
<dbReference type="PANTHER" id="PTHR35007">
    <property type="entry name" value="INTEGRAL MEMBRANE PROTEIN-RELATED"/>
    <property type="match status" value="1"/>
</dbReference>
<feature type="transmembrane region" description="Helical" evidence="7">
    <location>
        <begin position="91"/>
        <end position="110"/>
    </location>
</feature>
<gene>
    <name evidence="9" type="ORF">KYE46_09395</name>
</gene>
<organism evidence="9 10">
    <name type="scientific">Gymnodinialimonas ceratoperidinii</name>
    <dbReference type="NCBI Taxonomy" id="2856823"/>
    <lineage>
        <taxon>Bacteria</taxon>
        <taxon>Pseudomonadati</taxon>
        <taxon>Pseudomonadota</taxon>
        <taxon>Alphaproteobacteria</taxon>
        <taxon>Rhodobacterales</taxon>
        <taxon>Paracoccaceae</taxon>
        <taxon>Gymnodinialimonas</taxon>
    </lineage>
</organism>
<evidence type="ECO:0000313" key="10">
    <source>
        <dbReference type="Proteomes" id="UP000825009"/>
    </source>
</evidence>
<dbReference type="KEGG" id="gce:KYE46_09395"/>
<dbReference type="RefSeq" id="WP_219000366.1">
    <property type="nucleotide sequence ID" value="NZ_CP079194.1"/>
</dbReference>